<proteinExistence type="predicted"/>
<dbReference type="PANTHER" id="PTHR35249:SF2">
    <property type="entry name" value="DYNEIN REGULATORY COMPLEX SUBUNIT 7"/>
    <property type="match status" value="1"/>
</dbReference>
<gene>
    <name evidence="1" type="primary">lobo_0</name>
    <name evidence="1" type="ORF">g.6302</name>
</gene>
<name>A0A2S2P3Z5_SCHGA</name>
<dbReference type="InterPro" id="IPR033551">
    <property type="entry name" value="DRC7/lobo"/>
</dbReference>
<dbReference type="GO" id="GO:0030317">
    <property type="term" value="P:flagellated sperm motility"/>
    <property type="evidence" value="ECO:0007669"/>
    <property type="project" value="TreeGrafter"/>
</dbReference>
<organism evidence="1">
    <name type="scientific">Schizaphis graminum</name>
    <name type="common">Green bug aphid</name>
    <dbReference type="NCBI Taxonomy" id="13262"/>
    <lineage>
        <taxon>Eukaryota</taxon>
        <taxon>Metazoa</taxon>
        <taxon>Ecdysozoa</taxon>
        <taxon>Arthropoda</taxon>
        <taxon>Hexapoda</taxon>
        <taxon>Insecta</taxon>
        <taxon>Pterygota</taxon>
        <taxon>Neoptera</taxon>
        <taxon>Paraneoptera</taxon>
        <taxon>Hemiptera</taxon>
        <taxon>Sternorrhyncha</taxon>
        <taxon>Aphidomorpha</taxon>
        <taxon>Aphidoidea</taxon>
        <taxon>Aphididae</taxon>
        <taxon>Aphidini</taxon>
        <taxon>Schizaphis</taxon>
    </lineage>
</organism>
<protein>
    <submittedName>
        <fullName evidence="1">Coiled-coil domain-containing protein</fullName>
    </submittedName>
</protein>
<dbReference type="PANTHER" id="PTHR35249">
    <property type="entry name" value="DYNEIN REGULATORY COMPLEX SUBUNIT 7"/>
    <property type="match status" value="1"/>
</dbReference>
<dbReference type="EMBL" id="GGMR01011516">
    <property type="protein sequence ID" value="MBY24135.1"/>
    <property type="molecule type" value="Transcribed_RNA"/>
</dbReference>
<reference evidence="1" key="1">
    <citation type="submission" date="2018-04" db="EMBL/GenBank/DDBJ databases">
        <title>Transcriptome of Schizaphis graminum biotype I.</title>
        <authorList>
            <person name="Scully E.D."/>
            <person name="Geib S.M."/>
            <person name="Palmer N.A."/>
            <person name="Koch K."/>
            <person name="Bradshaw J."/>
            <person name="Heng-Moss T."/>
            <person name="Sarath G."/>
        </authorList>
    </citation>
    <scope>NUCLEOTIDE SEQUENCE</scope>
</reference>
<dbReference type="GO" id="GO:0031514">
    <property type="term" value="C:motile cilium"/>
    <property type="evidence" value="ECO:0007669"/>
    <property type="project" value="TreeGrafter"/>
</dbReference>
<dbReference type="AlphaFoldDB" id="A0A2S2P3Z5"/>
<accession>A0A2S2P3Z5</accession>
<evidence type="ECO:0000313" key="1">
    <source>
        <dbReference type="EMBL" id="MBY24135.1"/>
    </source>
</evidence>
<sequence>MDSDSLDWIWGDFNNSPNLTELIEEDEDDNYALFDSNNDDQLETSSESSFNNDCSLLIGDKRTAQELNEIVHDIKNQYDKTFSELDLTNDGKLEDDNHKVVDKFYTDALETVKTKLMDIELEWSDTLYQCTVNEKNVPESYIKTTSIEKLINLYASNFVEQFKIKYPNRRPLVLVLLNECGVQKCVCTTIKPSRLVYPDLKDWTSYSEFVAKHITYIKLEEPLAVPNKIMSPTTTLEMQTANCFEMAILLVSFLIGYKCNAFVVYGYATEMVCNNDLRKVKLDREEYLKDEHKSDSEDITEDFEDAYSLKPAENDLCSEYVKFLIEEEKKKTMVKDEVKEVLYEYYN</sequence>